<comment type="caution">
    <text evidence="3">The sequence shown here is derived from an EMBL/GenBank/DDBJ whole genome shotgun (WGS) entry which is preliminary data.</text>
</comment>
<feature type="transmembrane region" description="Helical" evidence="2">
    <location>
        <begin position="138"/>
        <end position="160"/>
    </location>
</feature>
<sequence>MMATAKLRSQCHSTVNCKRYAMFSFTDKFISNRHFRTTALCAVVACMLLLCLHERVAPQGSFSHPADQQWTNSEVPKFFFASASEETQTTDDVPAPENDDLETQTQADQTSQVSSSRRSSRSLGSSLRQRSVAAKRMMLARFFLAAIPIIALGYGCYKFFEEEGETAGAEDGRMVPVAEEEEPGNQEVDVQVETVDKKKVAVATGVVLATAIVTATLVQKHAERLREAEGIRGNAVELPQAEGGGGSGGGARPLVSCGVSLLFGFVAMTGGECAAEGRLIRLRRSKRQACLPLLRVRLPHGERFSHRLCGAFFHRRMCPVNPDAGVEPRFLYLRHMWVLERKHTAIISQGRTNRKERASANGMHDQDSELSLYKVVLGASVSGITVALPTRESHASI</sequence>
<proteinExistence type="predicted"/>
<accession>A0A7J6JZP2</accession>
<keyword evidence="4" id="KW-1185">Reference proteome</keyword>
<dbReference type="VEuPathDB" id="ToxoDB:TGME49_314570"/>
<evidence type="ECO:0000313" key="4">
    <source>
        <dbReference type="Proteomes" id="UP000557509"/>
    </source>
</evidence>
<dbReference type="Proteomes" id="UP000557509">
    <property type="component" value="Unassembled WGS sequence"/>
</dbReference>
<evidence type="ECO:0000256" key="2">
    <source>
        <dbReference type="SAM" id="Phobius"/>
    </source>
</evidence>
<name>A0A7J6JZP2_TOXGO</name>
<gene>
    <name evidence="3" type="ORF">TGRH88_053630</name>
</gene>
<feature type="region of interest" description="Disordered" evidence="1">
    <location>
        <begin position="86"/>
        <end position="124"/>
    </location>
</feature>
<keyword evidence="2" id="KW-1133">Transmembrane helix</keyword>
<dbReference type="VEuPathDB" id="ToxoDB:TGME49_314660"/>
<dbReference type="AlphaFoldDB" id="A0A7J6JZP2"/>
<evidence type="ECO:0008006" key="5">
    <source>
        <dbReference type="Google" id="ProtNLM"/>
    </source>
</evidence>
<organism evidence="3 4">
    <name type="scientific">Toxoplasma gondii</name>
    <dbReference type="NCBI Taxonomy" id="5811"/>
    <lineage>
        <taxon>Eukaryota</taxon>
        <taxon>Sar</taxon>
        <taxon>Alveolata</taxon>
        <taxon>Apicomplexa</taxon>
        <taxon>Conoidasida</taxon>
        <taxon>Coccidia</taxon>
        <taxon>Eucoccidiorida</taxon>
        <taxon>Eimeriorina</taxon>
        <taxon>Sarcocystidae</taxon>
        <taxon>Toxoplasma</taxon>
    </lineage>
</organism>
<reference evidence="3 4" key="1">
    <citation type="submission" date="2020-03" db="EMBL/GenBank/DDBJ databases">
        <title>Genome sequence of Toxoplasma gondii RH-88 strain.</title>
        <authorList>
            <person name="Lorenzi H.A."/>
            <person name="Venepally P."/>
            <person name="Rozenberg A."/>
            <person name="Sibley D."/>
        </authorList>
    </citation>
    <scope>NUCLEOTIDE SEQUENCE [LARGE SCALE GENOMIC DNA]</scope>
    <source>
        <strain evidence="3 4">RH-88</strain>
    </source>
</reference>
<keyword evidence="2" id="KW-0812">Transmembrane</keyword>
<protein>
    <recommendedName>
        <fullName evidence="5">Transmembrane protein</fullName>
    </recommendedName>
</protein>
<keyword evidence="2" id="KW-0472">Membrane</keyword>
<dbReference type="EMBL" id="JAAUHK010000196">
    <property type="protein sequence ID" value="KAF4639591.1"/>
    <property type="molecule type" value="Genomic_DNA"/>
</dbReference>
<evidence type="ECO:0000313" key="3">
    <source>
        <dbReference type="EMBL" id="KAF4639591.1"/>
    </source>
</evidence>
<feature type="compositionally biased region" description="Low complexity" evidence="1">
    <location>
        <begin position="111"/>
        <end position="124"/>
    </location>
</feature>
<evidence type="ECO:0000256" key="1">
    <source>
        <dbReference type="SAM" id="MobiDB-lite"/>
    </source>
</evidence>